<keyword evidence="3" id="KW-1185">Reference proteome</keyword>
<organism evidence="2 3">
    <name type="scientific">Streptomyces osmaniensis</name>
    <dbReference type="NCBI Taxonomy" id="593134"/>
    <lineage>
        <taxon>Bacteria</taxon>
        <taxon>Bacillati</taxon>
        <taxon>Actinomycetota</taxon>
        <taxon>Actinomycetes</taxon>
        <taxon>Kitasatosporales</taxon>
        <taxon>Streptomycetaceae</taxon>
        <taxon>Streptomyces</taxon>
    </lineage>
</organism>
<dbReference type="Proteomes" id="UP001500707">
    <property type="component" value="Unassembled WGS sequence"/>
</dbReference>
<dbReference type="Pfam" id="PF12728">
    <property type="entry name" value="HTH_17"/>
    <property type="match status" value="1"/>
</dbReference>
<dbReference type="InterPro" id="IPR041657">
    <property type="entry name" value="HTH_17"/>
</dbReference>
<proteinExistence type="predicted"/>
<evidence type="ECO:0000313" key="3">
    <source>
        <dbReference type="Proteomes" id="UP001500707"/>
    </source>
</evidence>
<protein>
    <recommendedName>
        <fullName evidence="1">Helix-turn-helix domain-containing protein</fullName>
    </recommendedName>
</protein>
<sequence>MPYSKPDIAPEWMKVNEVAAVLDVDPRTVIRMVKRGELNVRAIEFGKAIRIHRGDWQNELDRRAAALVGA</sequence>
<evidence type="ECO:0000259" key="1">
    <source>
        <dbReference type="Pfam" id="PF12728"/>
    </source>
</evidence>
<feature type="domain" description="Helix-turn-helix" evidence="1">
    <location>
        <begin position="12"/>
        <end position="55"/>
    </location>
</feature>
<comment type="caution">
    <text evidence="2">The sequence shown here is derived from an EMBL/GenBank/DDBJ whole genome shotgun (WGS) entry which is preliminary data.</text>
</comment>
<accession>A0ABP6Z0F0</accession>
<name>A0ABP6Z0F0_9ACTN</name>
<gene>
    <name evidence="2" type="ORF">GCM10022295_90480</name>
</gene>
<dbReference type="EMBL" id="BAABCE010000037">
    <property type="protein sequence ID" value="GAA3595128.1"/>
    <property type="molecule type" value="Genomic_DNA"/>
</dbReference>
<dbReference type="RefSeq" id="WP_346186706.1">
    <property type="nucleotide sequence ID" value="NZ_BAABCE010000037.1"/>
</dbReference>
<evidence type="ECO:0000313" key="2">
    <source>
        <dbReference type="EMBL" id="GAA3595128.1"/>
    </source>
</evidence>
<reference evidence="3" key="1">
    <citation type="journal article" date="2019" name="Int. J. Syst. Evol. Microbiol.">
        <title>The Global Catalogue of Microorganisms (GCM) 10K type strain sequencing project: providing services to taxonomists for standard genome sequencing and annotation.</title>
        <authorList>
            <consortium name="The Broad Institute Genomics Platform"/>
            <consortium name="The Broad Institute Genome Sequencing Center for Infectious Disease"/>
            <person name="Wu L."/>
            <person name="Ma J."/>
        </authorList>
    </citation>
    <scope>NUCLEOTIDE SEQUENCE [LARGE SCALE GENOMIC DNA]</scope>
    <source>
        <strain evidence="3">JCM 17656</strain>
    </source>
</reference>